<evidence type="ECO:0000259" key="3">
    <source>
        <dbReference type="Pfam" id="PF14538"/>
    </source>
</evidence>
<dbReference type="GO" id="GO:0005507">
    <property type="term" value="F:copper ion binding"/>
    <property type="evidence" value="ECO:0007669"/>
    <property type="project" value="InterPro"/>
</dbReference>
<keyword evidence="1" id="KW-0853">WD repeat</keyword>
<reference evidence="4" key="1">
    <citation type="submission" date="2023-02" db="EMBL/GenBank/DDBJ databases">
        <title>Genome of toxic invasive species Heracleum sosnowskyi carries increased number of genes despite the absence of recent whole-genome duplications.</title>
        <authorList>
            <person name="Schelkunov M."/>
            <person name="Shtratnikova V."/>
            <person name="Makarenko M."/>
            <person name="Klepikova A."/>
            <person name="Omelchenko D."/>
            <person name="Novikova G."/>
            <person name="Obukhova E."/>
            <person name="Bogdanov V."/>
            <person name="Penin A."/>
            <person name="Logacheva M."/>
        </authorList>
    </citation>
    <scope>NUCLEOTIDE SEQUENCE</scope>
    <source>
        <strain evidence="4">Hsosn_3</strain>
        <tissue evidence="4">Leaf</tissue>
    </source>
</reference>
<dbReference type="GO" id="GO:0031931">
    <property type="term" value="C:TORC1 complex"/>
    <property type="evidence" value="ECO:0007669"/>
    <property type="project" value="InterPro"/>
</dbReference>
<protein>
    <recommendedName>
        <fullName evidence="3">Raptor N-terminal CASPase-like domain-containing protein</fullName>
    </recommendedName>
</protein>
<dbReference type="PANTHER" id="PTHR12848:SF16">
    <property type="entry name" value="REGULATORY-ASSOCIATED PROTEIN OF MTOR"/>
    <property type="match status" value="1"/>
</dbReference>
<evidence type="ECO:0000256" key="2">
    <source>
        <dbReference type="ARBA" id="ARBA00022737"/>
    </source>
</evidence>
<dbReference type="InterPro" id="IPR029347">
    <property type="entry name" value="Raptor_N"/>
</dbReference>
<dbReference type="GO" id="GO:0071230">
    <property type="term" value="P:cellular response to amino acid stimulus"/>
    <property type="evidence" value="ECO:0007669"/>
    <property type="project" value="TreeGrafter"/>
</dbReference>
<dbReference type="GO" id="GO:0030674">
    <property type="term" value="F:protein-macromolecule adaptor activity"/>
    <property type="evidence" value="ECO:0007669"/>
    <property type="project" value="TreeGrafter"/>
</dbReference>
<accession>A0AAD8HEM9</accession>
<reference evidence="4" key="2">
    <citation type="submission" date="2023-05" db="EMBL/GenBank/DDBJ databases">
        <authorList>
            <person name="Schelkunov M.I."/>
        </authorList>
    </citation>
    <scope>NUCLEOTIDE SEQUENCE</scope>
    <source>
        <strain evidence="4">Hsosn_3</strain>
        <tissue evidence="4">Leaf</tissue>
    </source>
</reference>
<dbReference type="PANTHER" id="PTHR12848">
    <property type="entry name" value="REGULATORY-ASSOCIATED PROTEIN OF MTOR"/>
    <property type="match status" value="1"/>
</dbReference>
<dbReference type="GO" id="GO:0010506">
    <property type="term" value="P:regulation of autophagy"/>
    <property type="evidence" value="ECO:0007669"/>
    <property type="project" value="TreeGrafter"/>
</dbReference>
<feature type="domain" description="Raptor N-terminal CASPase-like" evidence="3">
    <location>
        <begin position="45"/>
        <end position="75"/>
    </location>
</feature>
<evidence type="ECO:0000256" key="1">
    <source>
        <dbReference type="ARBA" id="ARBA00022574"/>
    </source>
</evidence>
<keyword evidence="2" id="KW-0677">Repeat</keyword>
<dbReference type="GO" id="GO:0030307">
    <property type="term" value="P:positive regulation of cell growth"/>
    <property type="evidence" value="ECO:0007669"/>
    <property type="project" value="TreeGrafter"/>
</dbReference>
<dbReference type="InterPro" id="IPR004083">
    <property type="entry name" value="Raptor"/>
</dbReference>
<gene>
    <name evidence="4" type="ORF">POM88_041252</name>
</gene>
<proteinExistence type="predicted"/>
<dbReference type="AlphaFoldDB" id="A0AAD8HEM9"/>
<comment type="caution">
    <text evidence="4">The sequence shown here is derived from an EMBL/GenBank/DDBJ whole genome shotgun (WGS) entry which is preliminary data.</text>
</comment>
<dbReference type="GO" id="GO:0005737">
    <property type="term" value="C:cytoplasm"/>
    <property type="evidence" value="ECO:0007669"/>
    <property type="project" value="TreeGrafter"/>
</dbReference>
<dbReference type="EMBL" id="JAUIZM010000009">
    <property type="protein sequence ID" value="KAK1365691.1"/>
    <property type="molecule type" value="Genomic_DNA"/>
</dbReference>
<dbReference type="Pfam" id="PF14538">
    <property type="entry name" value="Raptor_N"/>
    <property type="match status" value="1"/>
</dbReference>
<dbReference type="GO" id="GO:0009267">
    <property type="term" value="P:cellular response to starvation"/>
    <property type="evidence" value="ECO:0007669"/>
    <property type="project" value="TreeGrafter"/>
</dbReference>
<name>A0AAD8HEM9_9APIA</name>
<sequence length="129" mass="14644">MLVIAVNRKFSGPITTNYDVMLNVNNRLNENLLMTWPGVHMRHTSWKDERALFYYNGHGVPKPAANGEIWLFNKLQDCTFTSSSAGTPARDCILLAACEAHETLPHSVEFPVDIFTSCLTTPFKMVLRW</sequence>
<dbReference type="GO" id="GO:0031929">
    <property type="term" value="P:TOR signaling"/>
    <property type="evidence" value="ECO:0007669"/>
    <property type="project" value="InterPro"/>
</dbReference>
<organism evidence="4 5">
    <name type="scientific">Heracleum sosnowskyi</name>
    <dbReference type="NCBI Taxonomy" id="360622"/>
    <lineage>
        <taxon>Eukaryota</taxon>
        <taxon>Viridiplantae</taxon>
        <taxon>Streptophyta</taxon>
        <taxon>Embryophyta</taxon>
        <taxon>Tracheophyta</taxon>
        <taxon>Spermatophyta</taxon>
        <taxon>Magnoliopsida</taxon>
        <taxon>eudicotyledons</taxon>
        <taxon>Gunneridae</taxon>
        <taxon>Pentapetalae</taxon>
        <taxon>asterids</taxon>
        <taxon>campanulids</taxon>
        <taxon>Apiales</taxon>
        <taxon>Apiaceae</taxon>
        <taxon>Apioideae</taxon>
        <taxon>apioid superclade</taxon>
        <taxon>Tordylieae</taxon>
        <taxon>Tordyliinae</taxon>
        <taxon>Heracleum</taxon>
    </lineage>
</organism>
<evidence type="ECO:0000313" key="5">
    <source>
        <dbReference type="Proteomes" id="UP001237642"/>
    </source>
</evidence>
<keyword evidence="5" id="KW-1185">Reference proteome</keyword>
<evidence type="ECO:0000313" key="4">
    <source>
        <dbReference type="EMBL" id="KAK1365691.1"/>
    </source>
</evidence>
<dbReference type="Proteomes" id="UP001237642">
    <property type="component" value="Unassembled WGS sequence"/>
</dbReference>